<evidence type="ECO:0000256" key="1">
    <source>
        <dbReference type="ARBA" id="ARBA00007626"/>
    </source>
</evidence>
<feature type="repeat" description="PPR" evidence="3">
    <location>
        <begin position="75"/>
        <end position="109"/>
    </location>
</feature>
<reference evidence="4" key="2">
    <citation type="submission" date="2023-04" db="EMBL/GenBank/DDBJ databases">
        <authorList>
            <person name="Bruccoleri R.E."/>
            <person name="Oakeley E.J."/>
            <person name="Faust A.-M."/>
            <person name="Dessus-Babus S."/>
            <person name="Altorfer M."/>
            <person name="Burckhardt D."/>
            <person name="Oertli M."/>
            <person name="Naumann U."/>
            <person name="Petersen F."/>
            <person name="Wong J."/>
        </authorList>
    </citation>
    <scope>NUCLEOTIDE SEQUENCE</scope>
    <source>
        <strain evidence="4">GSM-AAB239-AS_SAM_17_03QT</strain>
        <tissue evidence="4">Leaf</tissue>
    </source>
</reference>
<evidence type="ECO:0000313" key="4">
    <source>
        <dbReference type="EMBL" id="KAJ6813305.1"/>
    </source>
</evidence>
<accession>A0AAX6FBI3</accession>
<dbReference type="Gene3D" id="1.25.40.10">
    <property type="entry name" value="Tetratricopeptide repeat domain"/>
    <property type="match status" value="1"/>
</dbReference>
<dbReference type="SUPFAM" id="SSF48452">
    <property type="entry name" value="TPR-like"/>
    <property type="match status" value="1"/>
</dbReference>
<evidence type="ECO:0000313" key="5">
    <source>
        <dbReference type="Proteomes" id="UP001140949"/>
    </source>
</evidence>
<keyword evidence="2" id="KW-0677">Repeat</keyword>
<dbReference type="Pfam" id="PF13041">
    <property type="entry name" value="PPR_2"/>
    <property type="match status" value="1"/>
</dbReference>
<gene>
    <name evidence="4" type="ORF">M6B38_144465</name>
</gene>
<dbReference type="PROSITE" id="PS51375">
    <property type="entry name" value="PPR"/>
    <property type="match status" value="2"/>
</dbReference>
<dbReference type="InterPro" id="IPR002885">
    <property type="entry name" value="PPR_rpt"/>
</dbReference>
<evidence type="ECO:0000256" key="3">
    <source>
        <dbReference type="PROSITE-ProRule" id="PRU00708"/>
    </source>
</evidence>
<proteinExistence type="inferred from homology"/>
<reference evidence="4" key="1">
    <citation type="journal article" date="2023" name="GigaByte">
        <title>Genome assembly of the bearded iris, Iris pallida Lam.</title>
        <authorList>
            <person name="Bruccoleri R.E."/>
            <person name="Oakeley E.J."/>
            <person name="Faust A.M.E."/>
            <person name="Altorfer M."/>
            <person name="Dessus-Babus S."/>
            <person name="Burckhardt D."/>
            <person name="Oertli M."/>
            <person name="Naumann U."/>
            <person name="Petersen F."/>
            <person name="Wong J."/>
        </authorList>
    </citation>
    <scope>NUCLEOTIDE SEQUENCE</scope>
    <source>
        <strain evidence="4">GSM-AAB239-AS_SAM_17_03QT</strain>
    </source>
</reference>
<protein>
    <submittedName>
        <fullName evidence="4">Pentatricopeptide repeat-containing protein</fullName>
    </submittedName>
</protein>
<dbReference type="PANTHER" id="PTHR47447:SF21">
    <property type="entry name" value="PENTACOTRIPEPTIDE-REPEAT REGION OF PRORP DOMAIN-CONTAINING PROTEIN"/>
    <property type="match status" value="1"/>
</dbReference>
<dbReference type="InterPro" id="IPR011990">
    <property type="entry name" value="TPR-like_helical_dom_sf"/>
</dbReference>
<comment type="similarity">
    <text evidence="1">Belongs to the PPR family. P subfamily.</text>
</comment>
<organism evidence="4 5">
    <name type="scientific">Iris pallida</name>
    <name type="common">Sweet iris</name>
    <dbReference type="NCBI Taxonomy" id="29817"/>
    <lineage>
        <taxon>Eukaryota</taxon>
        <taxon>Viridiplantae</taxon>
        <taxon>Streptophyta</taxon>
        <taxon>Embryophyta</taxon>
        <taxon>Tracheophyta</taxon>
        <taxon>Spermatophyta</taxon>
        <taxon>Magnoliopsida</taxon>
        <taxon>Liliopsida</taxon>
        <taxon>Asparagales</taxon>
        <taxon>Iridaceae</taxon>
        <taxon>Iridoideae</taxon>
        <taxon>Irideae</taxon>
        <taxon>Iris</taxon>
    </lineage>
</organism>
<feature type="repeat" description="PPR" evidence="3">
    <location>
        <begin position="6"/>
        <end position="40"/>
    </location>
</feature>
<comment type="caution">
    <text evidence="4">The sequence shown here is derived from an EMBL/GenBank/DDBJ whole genome shotgun (WGS) entry which is preliminary data.</text>
</comment>
<dbReference type="AlphaFoldDB" id="A0AAX6FBI3"/>
<sequence length="226" mass="25085">MGDGPDVYSSNCMIDLYCENSMVQEAESVFKNLKRRGEANEFSHAMMLCLYKKTGRFAEAYEIAQEMKALGLLTETLSYNNVISLYASDGRMKEAVENFQQMLASGVRPNDATFGLLGVVLLRRGASKEAIKHLETVRTRDAQSGVREWVKALCSMQGDLCTEHAWFSSKRVQIRLGKSVGVTPQGEEVGLPHSLRRMGQCTFTQVVNMGTLLLHALSSGSLVKYN</sequence>
<keyword evidence="5" id="KW-1185">Reference proteome</keyword>
<dbReference type="EMBL" id="JANAVB010030487">
    <property type="protein sequence ID" value="KAJ6813305.1"/>
    <property type="molecule type" value="Genomic_DNA"/>
</dbReference>
<name>A0AAX6FBI3_IRIPA</name>
<dbReference type="Proteomes" id="UP001140949">
    <property type="component" value="Unassembled WGS sequence"/>
</dbReference>
<evidence type="ECO:0000256" key="2">
    <source>
        <dbReference type="ARBA" id="ARBA00022737"/>
    </source>
</evidence>
<dbReference type="PANTHER" id="PTHR47447">
    <property type="entry name" value="OS03G0856100 PROTEIN"/>
    <property type="match status" value="1"/>
</dbReference>
<dbReference type="Pfam" id="PF01535">
    <property type="entry name" value="PPR"/>
    <property type="match status" value="2"/>
</dbReference>
<dbReference type="NCBIfam" id="TIGR00756">
    <property type="entry name" value="PPR"/>
    <property type="match status" value="2"/>
</dbReference>